<reference evidence="5 7" key="1">
    <citation type="submission" date="2020-11" db="EMBL/GenBank/DDBJ databases">
        <title>Insectihabitans protaetiae gen. nov. sp. nov. and Insectihabitans allomyrinae sp. nov., isolated from larvae of Protaetia brevitarsis seulensis and Allomyrina dichotoma, respectively.</title>
        <authorList>
            <person name="Lee S.D."/>
            <person name="Byeon Y.-S."/>
            <person name="Kim S.-M."/>
            <person name="Yang H.L."/>
            <person name="Kim I.S."/>
        </authorList>
    </citation>
    <scope>NUCLEOTIDE SEQUENCE</scope>
    <source>
        <strain evidence="5">CWB-B4</strain>
        <strain evidence="4 7">CWB-B43</strain>
    </source>
</reference>
<dbReference type="GO" id="GO:0015074">
    <property type="term" value="P:DNA integration"/>
    <property type="evidence" value="ECO:0007669"/>
    <property type="project" value="UniProtKB-KW"/>
</dbReference>
<dbReference type="Pfam" id="PF00589">
    <property type="entry name" value="Phage_integrase"/>
    <property type="match status" value="1"/>
</dbReference>
<keyword evidence="2" id="KW-0233">DNA recombination</keyword>
<dbReference type="SUPFAM" id="SSF56349">
    <property type="entry name" value="DNA breaking-rejoining enzymes"/>
    <property type="match status" value="1"/>
</dbReference>
<organism evidence="5 6">
    <name type="scientific">Limnobaculum xujianqingii</name>
    <dbReference type="NCBI Taxonomy" id="2738837"/>
    <lineage>
        <taxon>Bacteria</taxon>
        <taxon>Pseudomonadati</taxon>
        <taxon>Pseudomonadota</taxon>
        <taxon>Gammaproteobacteria</taxon>
        <taxon>Enterobacterales</taxon>
        <taxon>Budviciaceae</taxon>
        <taxon>Limnobaculum</taxon>
    </lineage>
</organism>
<dbReference type="EMBL" id="JADRCQ010000005">
    <property type="protein sequence ID" value="MBK5074410.1"/>
    <property type="molecule type" value="Genomic_DNA"/>
</dbReference>
<sequence length="341" mass="39087">MSKSLATVYPRGEVWHYTFTTPSGQRIRKSARTNDQTKAKKVAAAEYDRYWKAEQLGVMPDYTWQDAVVVWLNEKPERKENRNMLYGLRWLDKYLKGHLLANIDKGLIDFIKDEKRKTGVKNRTVNAVLQQIRVVLRCAAENDMLVKVPAIKLLTEPHRRIRYLSESEEFRLINELPEHLKPVVKFALATGLRMSNITGLKWENVDLQNKMAMVHADEVKAGVTIGIPLNSAAMEILRSQRLKHPTFVFIYNGGQLKNAGAKGWRNAVKRAGLGDFHFHDLRHTWASRHIMGGTSLYELQELGGWSKADTVRKYAHLSINHLHSIADNASSDTKLTQKFMQ</sequence>
<dbReference type="AlphaFoldDB" id="A0A9D7AL41"/>
<gene>
    <name evidence="5" type="ORF">I2492_16530</name>
    <name evidence="4" type="ORF">I2493_15470</name>
</gene>
<evidence type="ECO:0000256" key="1">
    <source>
        <dbReference type="ARBA" id="ARBA00022908"/>
    </source>
</evidence>
<dbReference type="PROSITE" id="PS51898">
    <property type="entry name" value="TYR_RECOMBINASE"/>
    <property type="match status" value="1"/>
</dbReference>
<comment type="caution">
    <text evidence="5">The sequence shown here is derived from an EMBL/GenBank/DDBJ whole genome shotgun (WGS) entry which is preliminary data.</text>
</comment>
<dbReference type="EMBL" id="JADRCP010000005">
    <property type="protein sequence ID" value="MBK5177924.1"/>
    <property type="molecule type" value="Genomic_DNA"/>
</dbReference>
<evidence type="ECO:0000259" key="3">
    <source>
        <dbReference type="PROSITE" id="PS51898"/>
    </source>
</evidence>
<evidence type="ECO:0000313" key="7">
    <source>
        <dbReference type="Proteomes" id="UP001296969"/>
    </source>
</evidence>
<keyword evidence="1" id="KW-0229">DNA integration</keyword>
<proteinExistence type="predicted"/>
<evidence type="ECO:0000313" key="5">
    <source>
        <dbReference type="EMBL" id="MBK5177924.1"/>
    </source>
</evidence>
<dbReference type="InterPro" id="IPR011010">
    <property type="entry name" value="DNA_brk_join_enz"/>
</dbReference>
<dbReference type="Proteomes" id="UP000807542">
    <property type="component" value="Unassembled WGS sequence"/>
</dbReference>
<evidence type="ECO:0000256" key="2">
    <source>
        <dbReference type="ARBA" id="ARBA00023172"/>
    </source>
</evidence>
<dbReference type="CDD" id="cd00796">
    <property type="entry name" value="INT_Rci_Hp1_C"/>
    <property type="match status" value="1"/>
</dbReference>
<evidence type="ECO:0000313" key="6">
    <source>
        <dbReference type="Proteomes" id="UP000807542"/>
    </source>
</evidence>
<name>A0A9D7AL41_9GAMM</name>
<feature type="domain" description="Tyr recombinase" evidence="3">
    <location>
        <begin position="159"/>
        <end position="327"/>
    </location>
</feature>
<accession>A0A9D7AL41</accession>
<protein>
    <submittedName>
        <fullName evidence="5">Site-specific integrase</fullName>
    </submittedName>
</protein>
<dbReference type="PANTHER" id="PTHR30349">
    <property type="entry name" value="PHAGE INTEGRASE-RELATED"/>
    <property type="match status" value="1"/>
</dbReference>
<evidence type="ECO:0000313" key="4">
    <source>
        <dbReference type="EMBL" id="MBK5074410.1"/>
    </source>
</evidence>
<keyword evidence="7" id="KW-1185">Reference proteome</keyword>
<dbReference type="Gene3D" id="1.10.443.10">
    <property type="entry name" value="Intergrase catalytic core"/>
    <property type="match status" value="1"/>
</dbReference>
<dbReference type="PANTHER" id="PTHR30349:SF64">
    <property type="entry name" value="PROPHAGE INTEGRASE INTD-RELATED"/>
    <property type="match status" value="1"/>
</dbReference>
<dbReference type="Proteomes" id="UP001296969">
    <property type="component" value="Unassembled WGS sequence"/>
</dbReference>
<dbReference type="InterPro" id="IPR013762">
    <property type="entry name" value="Integrase-like_cat_sf"/>
</dbReference>
<dbReference type="RefSeq" id="WP_228398968.1">
    <property type="nucleotide sequence ID" value="NZ_JADRCP010000005.1"/>
</dbReference>
<dbReference type="GO" id="GO:0003677">
    <property type="term" value="F:DNA binding"/>
    <property type="evidence" value="ECO:0007669"/>
    <property type="project" value="InterPro"/>
</dbReference>
<dbReference type="GO" id="GO:0006310">
    <property type="term" value="P:DNA recombination"/>
    <property type="evidence" value="ECO:0007669"/>
    <property type="project" value="UniProtKB-KW"/>
</dbReference>
<dbReference type="InterPro" id="IPR002104">
    <property type="entry name" value="Integrase_catalytic"/>
</dbReference>
<dbReference type="InterPro" id="IPR050090">
    <property type="entry name" value="Tyrosine_recombinase_XerCD"/>
</dbReference>